<accession>A0ABR1D5U0</accession>
<feature type="region of interest" description="Disordered" evidence="1">
    <location>
        <begin position="35"/>
        <end position="69"/>
    </location>
</feature>
<organism evidence="2 3">
    <name type="scientific">Necator americanus</name>
    <name type="common">Human hookworm</name>
    <dbReference type="NCBI Taxonomy" id="51031"/>
    <lineage>
        <taxon>Eukaryota</taxon>
        <taxon>Metazoa</taxon>
        <taxon>Ecdysozoa</taxon>
        <taxon>Nematoda</taxon>
        <taxon>Chromadorea</taxon>
        <taxon>Rhabditida</taxon>
        <taxon>Rhabditina</taxon>
        <taxon>Rhabditomorpha</taxon>
        <taxon>Strongyloidea</taxon>
        <taxon>Ancylostomatidae</taxon>
        <taxon>Bunostominae</taxon>
        <taxon>Necator</taxon>
    </lineage>
</organism>
<name>A0ABR1D5U0_NECAM</name>
<feature type="region of interest" description="Disordered" evidence="1">
    <location>
        <begin position="1"/>
        <end position="23"/>
    </location>
</feature>
<evidence type="ECO:0000313" key="3">
    <source>
        <dbReference type="Proteomes" id="UP001303046"/>
    </source>
</evidence>
<dbReference type="Proteomes" id="UP001303046">
    <property type="component" value="Unassembled WGS sequence"/>
</dbReference>
<dbReference type="EMBL" id="JAVFWL010000003">
    <property type="protein sequence ID" value="KAK6745888.1"/>
    <property type="molecule type" value="Genomic_DNA"/>
</dbReference>
<sequence>MNERTNDMSMDYNNDPNNSGLGVCSESRQLSLLENAELRHRADSVDDASPKALSPSGDEHEDGAHAVGN</sequence>
<evidence type="ECO:0000313" key="2">
    <source>
        <dbReference type="EMBL" id="KAK6745888.1"/>
    </source>
</evidence>
<evidence type="ECO:0000256" key="1">
    <source>
        <dbReference type="SAM" id="MobiDB-lite"/>
    </source>
</evidence>
<comment type="caution">
    <text evidence="2">The sequence shown here is derived from an EMBL/GenBank/DDBJ whole genome shotgun (WGS) entry which is preliminary data.</text>
</comment>
<keyword evidence="3" id="KW-1185">Reference proteome</keyword>
<reference evidence="2 3" key="1">
    <citation type="submission" date="2023-08" db="EMBL/GenBank/DDBJ databases">
        <title>A Necator americanus chromosomal reference genome.</title>
        <authorList>
            <person name="Ilik V."/>
            <person name="Petrzelkova K.J."/>
            <person name="Pardy F."/>
            <person name="Fuh T."/>
            <person name="Niatou-Singa F.S."/>
            <person name="Gouil Q."/>
            <person name="Baker L."/>
            <person name="Ritchie M.E."/>
            <person name="Jex A.R."/>
            <person name="Gazzola D."/>
            <person name="Li H."/>
            <person name="Toshio Fujiwara R."/>
            <person name="Zhan B."/>
            <person name="Aroian R.V."/>
            <person name="Pafco B."/>
            <person name="Schwarz E.M."/>
        </authorList>
    </citation>
    <scope>NUCLEOTIDE SEQUENCE [LARGE SCALE GENOMIC DNA]</scope>
    <source>
        <strain evidence="2 3">Aroian</strain>
        <tissue evidence="2">Whole animal</tissue>
    </source>
</reference>
<gene>
    <name evidence="2" type="primary">Necator_chrIII.g12931</name>
    <name evidence="2" type="ORF">RB195_012164</name>
</gene>
<protein>
    <submittedName>
        <fullName evidence="2">Uncharacterized protein</fullName>
    </submittedName>
</protein>
<proteinExistence type="predicted"/>
<feature type="compositionally biased region" description="Polar residues" evidence="1">
    <location>
        <begin position="7"/>
        <end position="23"/>
    </location>
</feature>